<accession>A0AA38YYD7</accession>
<evidence type="ECO:0000256" key="1">
    <source>
        <dbReference type="SAM" id="MobiDB-lite"/>
    </source>
</evidence>
<comment type="caution">
    <text evidence="2">The sequence shown here is derived from an EMBL/GenBank/DDBJ whole genome shotgun (WGS) entry which is preliminary data.</text>
</comment>
<dbReference type="PANTHER" id="PTHR13408:SF6">
    <property type="entry name" value="DNA BINDING PROTEIN"/>
    <property type="match status" value="1"/>
</dbReference>
<feature type="region of interest" description="Disordered" evidence="1">
    <location>
        <begin position="1"/>
        <end position="132"/>
    </location>
</feature>
<protein>
    <recommendedName>
        <fullName evidence="4">DNA-directed RNA polymerase III subunit RPC4</fullName>
    </recommendedName>
</protein>
<feature type="compositionally biased region" description="Basic and acidic residues" evidence="1">
    <location>
        <begin position="51"/>
        <end position="65"/>
    </location>
</feature>
<dbReference type="AlphaFoldDB" id="A0AA38YYD7"/>
<name>A0AA38YYD7_VITRO</name>
<feature type="compositionally biased region" description="Basic residues" evidence="1">
    <location>
        <begin position="12"/>
        <end position="27"/>
    </location>
</feature>
<dbReference type="Pfam" id="PF05132">
    <property type="entry name" value="RNA_pol_Rpc4"/>
    <property type="match status" value="1"/>
</dbReference>
<organism evidence="2 3">
    <name type="scientific">Vitis rotundifolia</name>
    <name type="common">Muscadine grape</name>
    <dbReference type="NCBI Taxonomy" id="103349"/>
    <lineage>
        <taxon>Eukaryota</taxon>
        <taxon>Viridiplantae</taxon>
        <taxon>Streptophyta</taxon>
        <taxon>Embryophyta</taxon>
        <taxon>Tracheophyta</taxon>
        <taxon>Spermatophyta</taxon>
        <taxon>Magnoliopsida</taxon>
        <taxon>eudicotyledons</taxon>
        <taxon>Gunneridae</taxon>
        <taxon>Pentapetalae</taxon>
        <taxon>rosids</taxon>
        <taxon>Vitales</taxon>
        <taxon>Vitaceae</taxon>
        <taxon>Viteae</taxon>
        <taxon>Vitis</taxon>
    </lineage>
</organism>
<dbReference type="GO" id="GO:0042797">
    <property type="term" value="P:tRNA transcription by RNA polymerase III"/>
    <property type="evidence" value="ECO:0007669"/>
    <property type="project" value="TreeGrafter"/>
</dbReference>
<gene>
    <name evidence="2" type="ORF">PVL29_020925</name>
</gene>
<evidence type="ECO:0000313" key="3">
    <source>
        <dbReference type="Proteomes" id="UP001168098"/>
    </source>
</evidence>
<dbReference type="Proteomes" id="UP001168098">
    <property type="component" value="Unassembled WGS sequence"/>
</dbReference>
<reference evidence="2 3" key="1">
    <citation type="journal article" date="2023" name="BMC Biotechnol.">
        <title>Vitis rotundifolia cv Carlos genome sequencing.</title>
        <authorList>
            <person name="Huff M."/>
            <person name="Hulse-Kemp A."/>
            <person name="Scheffler B."/>
            <person name="Youngblood R."/>
            <person name="Simpson S."/>
            <person name="Babiker E."/>
            <person name="Staton M."/>
        </authorList>
    </citation>
    <scope>NUCLEOTIDE SEQUENCE [LARGE SCALE GENOMIC DNA]</scope>
    <source>
        <tissue evidence="2">Leaf</tissue>
    </source>
</reference>
<dbReference type="GO" id="GO:0003677">
    <property type="term" value="F:DNA binding"/>
    <property type="evidence" value="ECO:0007669"/>
    <property type="project" value="InterPro"/>
</dbReference>
<sequence>MDHNESSSVSPRKVRFAPKSPPRRKPKTPAPKQVVAEEEDEAKRAQYLLRRVNEKLRRQGPKVEKTSSVQVVFGPGAATPSDTIRTFGVPRDGNSDKSSGMELKVSTPDHEEIAVSSPSTTKPDGTNGYFADATDDSAQIRKRYREPWDYVHSYYPTTLPLRKPHSGDPEILDEAEFGDAATNLEYDEKTINPASELGLLEESEKARMFLFQLPANLPLVKQSASAKGKEILGNSTSLEGIYASAKGKQVARSSLSSKSIGTSEHSCRLEDLAGGHMGKMLVYKSGAIKLKLGEILYDVSPGLDCTCVQDVVAINTVDKHCYALGELGKRVIVTPDVDSLLDSMIALD</sequence>
<dbReference type="EMBL" id="JARBHA010000016">
    <property type="protein sequence ID" value="KAJ9678875.1"/>
    <property type="molecule type" value="Genomic_DNA"/>
</dbReference>
<evidence type="ECO:0008006" key="4">
    <source>
        <dbReference type="Google" id="ProtNLM"/>
    </source>
</evidence>
<feature type="compositionally biased region" description="Polar residues" evidence="1">
    <location>
        <begin position="1"/>
        <end position="10"/>
    </location>
</feature>
<keyword evidence="3" id="KW-1185">Reference proteome</keyword>
<dbReference type="GO" id="GO:0005666">
    <property type="term" value="C:RNA polymerase III complex"/>
    <property type="evidence" value="ECO:0007669"/>
    <property type="project" value="InterPro"/>
</dbReference>
<proteinExistence type="predicted"/>
<evidence type="ECO:0000313" key="2">
    <source>
        <dbReference type="EMBL" id="KAJ9678875.1"/>
    </source>
</evidence>
<dbReference type="InterPro" id="IPR007811">
    <property type="entry name" value="RPC4"/>
</dbReference>
<dbReference type="PANTHER" id="PTHR13408">
    <property type="entry name" value="DNA-DIRECTED RNA POLYMERASE III"/>
    <property type="match status" value="1"/>
</dbReference>